<dbReference type="AlphaFoldDB" id="A0A1Y0T418"/>
<dbReference type="EMBL" id="CP015267">
    <property type="protein sequence ID" value="ASL15789.1"/>
    <property type="molecule type" value="Genomic_DNA"/>
</dbReference>
<proteinExistence type="predicted"/>
<evidence type="ECO:0000313" key="2">
    <source>
        <dbReference type="EMBL" id="ASL15789.1"/>
    </source>
</evidence>
<gene>
    <name evidence="2" type="ORF">MYCOZU2_03404</name>
</gene>
<feature type="region of interest" description="Disordered" evidence="1">
    <location>
        <begin position="127"/>
        <end position="163"/>
    </location>
</feature>
<dbReference type="Proteomes" id="UP000198286">
    <property type="component" value="Chromosome"/>
</dbReference>
<evidence type="ECO:0000313" key="3">
    <source>
        <dbReference type="Proteomes" id="UP000198286"/>
    </source>
</evidence>
<accession>A0A1Y0T418</accession>
<protein>
    <submittedName>
        <fullName evidence="2">Uncharacterized protein</fullName>
    </submittedName>
</protein>
<evidence type="ECO:0000256" key="1">
    <source>
        <dbReference type="SAM" id="MobiDB-lite"/>
    </source>
</evidence>
<sequence>MCPSTELNDAHVKFAADVLRNLLRHIDDENVKRHNPFLVSHAWTDGPLMFLVYTAPPSDRTWGLVRDTRESIIDRGPWPNLDEAVLYYFLVDFEENQPSWSSRQPGEPDTIWWFGYPRENLPDRTSSISEAYRYTPSTGAPPSSASQNQARPKTQPRLYQDPP</sequence>
<organism evidence="2 3">
    <name type="scientific">Mycobacterium intracellulare subsp. chimaera</name>
    <dbReference type="NCBI Taxonomy" id="222805"/>
    <lineage>
        <taxon>Bacteria</taxon>
        <taxon>Bacillati</taxon>
        <taxon>Actinomycetota</taxon>
        <taxon>Actinomycetes</taxon>
        <taxon>Mycobacteriales</taxon>
        <taxon>Mycobacteriaceae</taxon>
        <taxon>Mycobacterium</taxon>
        <taxon>Mycobacterium avium complex (MAC)</taxon>
    </lineage>
</organism>
<reference evidence="2 3" key="1">
    <citation type="journal article" date="2017" name="Lancet Infect. Dis.">
        <title>Global outbreak of severe Mycobacterium chimaera disease after cardiac surgery: a molecular epidemiological study.</title>
        <authorList>
            <person name="van Ingen J."/>
            <person name="Kohl T."/>
            <person name="Kranzer K."/>
            <person name="Hasse B."/>
            <person name="Keller P."/>
            <person name="Szafranska A."/>
            <person name="Hillemann D."/>
            <person name="Chand M."/>
            <person name="Schreiber P."/>
            <person name="Sommerstein R."/>
            <person name="Berger C."/>
            <person name="Genoni M."/>
            <person name="Ruegg C."/>
            <person name="Troillet N."/>
            <person name="Widmer A.F."/>
            <person name="Becker S.L."/>
            <person name="Herrmann M."/>
            <person name="Eckmanns T."/>
            <person name="Haller S."/>
            <person name="Hoeller C."/>
            <person name="Debast S.B."/>
            <person name="Wolfhagen M.J."/>
            <person name="Hopman J."/>
            <person name="Kluytmans J."/>
            <person name="Langelaar M."/>
            <person name="Notermans D.W."/>
            <person name="ten Oever J."/>
            <person name="van den Barselaar P."/>
            <person name="Vonk A.B.A."/>
            <person name="Vos M.C."/>
            <person name="Ahmed N."/>
            <person name="Brown T."/>
            <person name="Crook D."/>
            <person name="Lamagni T."/>
            <person name="Phin N."/>
            <person name="Smith E.G."/>
            <person name="Zambon M."/>
            <person name="Serr A."/>
            <person name="Goetting T."/>
            <person name="Ebner W."/>
            <person name="Thuermer A."/>
            <person name="Utpatel C."/>
            <person name="Sproer C."/>
            <person name="Bunk B."/>
            <person name="Nubel U."/>
            <person name="Bloemberg G."/>
            <person name="Bottger E."/>
            <person name="Niemann S."/>
            <person name="Wagner D."/>
            <person name="Sax H."/>
        </authorList>
    </citation>
    <scope>NUCLEOTIDE SEQUENCE [LARGE SCALE GENOMIC DNA]</scope>
    <source>
        <strain evidence="2 3">ZUERICH-2</strain>
    </source>
</reference>
<feature type="compositionally biased region" description="Low complexity" evidence="1">
    <location>
        <begin position="135"/>
        <end position="146"/>
    </location>
</feature>
<name>A0A1Y0T418_MYCIT</name>